<dbReference type="EMBL" id="NAFK01000177">
    <property type="protein sequence ID" value="OSJ20940.1"/>
    <property type="molecule type" value="Genomic_DNA"/>
</dbReference>
<feature type="compositionally biased region" description="Basic and acidic residues" evidence="1">
    <location>
        <begin position="71"/>
        <end position="85"/>
    </location>
</feature>
<keyword evidence="5" id="KW-1185">Reference proteome</keyword>
<evidence type="ECO:0000313" key="3">
    <source>
        <dbReference type="EMBL" id="OSJ20940.1"/>
    </source>
</evidence>
<dbReference type="Proteomes" id="UP000193884">
    <property type="component" value="Unassembled WGS sequence"/>
</dbReference>
<dbReference type="EMBL" id="NAFI01000189">
    <property type="protein sequence ID" value="OSJ02345.1"/>
    <property type="molecule type" value="Genomic_DNA"/>
</dbReference>
<dbReference type="RefSeq" id="WP_085352780.1">
    <property type="nucleotide sequence ID" value="NZ_JAFBBN010000001.1"/>
</dbReference>
<gene>
    <name evidence="3" type="ORF">BST63_34940</name>
    <name evidence="2" type="ORF">BSZ18_36640</name>
</gene>
<organism evidence="2 4">
    <name type="scientific">Bradyrhizobium canariense</name>
    <dbReference type="NCBI Taxonomy" id="255045"/>
    <lineage>
        <taxon>Bacteria</taxon>
        <taxon>Pseudomonadati</taxon>
        <taxon>Pseudomonadota</taxon>
        <taxon>Alphaproteobacteria</taxon>
        <taxon>Hyphomicrobiales</taxon>
        <taxon>Nitrobacteraceae</taxon>
        <taxon>Bradyrhizobium</taxon>
    </lineage>
</organism>
<evidence type="ECO:0000313" key="2">
    <source>
        <dbReference type="EMBL" id="OSJ02345.1"/>
    </source>
</evidence>
<dbReference type="AlphaFoldDB" id="A0A1X3FBD9"/>
<evidence type="ECO:0000313" key="4">
    <source>
        <dbReference type="Proteomes" id="UP000193553"/>
    </source>
</evidence>
<sequence>MRTASPVLTGRFRDIVARMGAVLRAQREIDAERVLRRYRHLLDQPHEAPCLNEIIPVSREEDIFENANGVDPRERTSDHPKFERA</sequence>
<feature type="region of interest" description="Disordered" evidence="1">
    <location>
        <begin position="65"/>
        <end position="85"/>
    </location>
</feature>
<dbReference type="OrthoDB" id="8243210at2"/>
<evidence type="ECO:0000313" key="5">
    <source>
        <dbReference type="Proteomes" id="UP000193884"/>
    </source>
</evidence>
<protein>
    <submittedName>
        <fullName evidence="2">Uncharacterized protein</fullName>
    </submittedName>
</protein>
<accession>A0A1X3FBD9</accession>
<proteinExistence type="predicted"/>
<dbReference type="Proteomes" id="UP000193553">
    <property type="component" value="Unassembled WGS sequence"/>
</dbReference>
<name>A0A1X3FBD9_9BRAD</name>
<comment type="caution">
    <text evidence="2">The sequence shown here is derived from an EMBL/GenBank/DDBJ whole genome shotgun (WGS) entry which is preliminary data.</text>
</comment>
<evidence type="ECO:0000256" key="1">
    <source>
        <dbReference type="SAM" id="MobiDB-lite"/>
    </source>
</evidence>
<reference evidence="4 5" key="1">
    <citation type="submission" date="2017-03" db="EMBL/GenBank/DDBJ databases">
        <title>Whole genome sequences of fourteen strains of Bradyrhizobium canariense and one strain of Bradyrhizobium japonicum isolated from Lupinus (Papilionoideae: Genisteae) species in Algeria.</title>
        <authorList>
            <person name="Crovadore J."/>
            <person name="Chekireb D."/>
            <person name="Brachmann A."/>
            <person name="Chablais R."/>
            <person name="Cochard B."/>
            <person name="Lefort F."/>
        </authorList>
    </citation>
    <scope>NUCLEOTIDE SEQUENCE [LARGE SCALE GENOMIC DNA]</scope>
    <source>
        <strain evidence="2 4">UBMA195</strain>
        <strain evidence="3 5">UBMAN05</strain>
    </source>
</reference>